<name>D5H6D9_SALRM</name>
<evidence type="ECO:0000313" key="2">
    <source>
        <dbReference type="EMBL" id="CBH23594.1"/>
    </source>
</evidence>
<dbReference type="InterPro" id="IPR047655">
    <property type="entry name" value="Transpos_IS630-like"/>
</dbReference>
<organism evidence="2 3">
    <name type="scientific">Salinibacter ruber (strain M8)</name>
    <dbReference type="NCBI Taxonomy" id="761659"/>
    <lineage>
        <taxon>Bacteria</taxon>
        <taxon>Pseudomonadati</taxon>
        <taxon>Rhodothermota</taxon>
        <taxon>Rhodothermia</taxon>
        <taxon>Rhodothermales</taxon>
        <taxon>Salinibacteraceae</taxon>
        <taxon>Salinibacter</taxon>
    </lineage>
</organism>
<dbReference type="Pfam" id="PF13358">
    <property type="entry name" value="DDE_3"/>
    <property type="match status" value="1"/>
</dbReference>
<dbReference type="InterPro" id="IPR038717">
    <property type="entry name" value="Tc1-like_DDE_dom"/>
</dbReference>
<reference evidence="3" key="2">
    <citation type="submission" date="2010-04" db="EMBL/GenBank/DDBJ databases">
        <title>Genome sequence of Salinibacter ruber M8.</title>
        <authorList>
            <consortium name="Genoscope"/>
        </authorList>
    </citation>
    <scope>NUCLEOTIDE SEQUENCE [LARGE SCALE GENOMIC DNA]</scope>
    <source>
        <strain evidence="3">M8</strain>
    </source>
</reference>
<dbReference type="AlphaFoldDB" id="D5H6D9"/>
<sequence>MIPPEQNANFVAKMEDVLSVYKRPYDPKRPVVCMDEMPRQLIREVYAPLPMAPGKPKRHDYHYKREGVVNLFMFFEPLAGWRTVMIRERRTKVDWAYCMKRLLEKHYPDVDKVVLVMDNLNTHGLSSFYEAFAPKEACRLAQRFEIHYTPEHGSWLNMAEIENSAMARQCLSRRIPEKQVMGEETSAWSKQRNEEGAAANWRFQTEDARIKLRRLYPNIDG</sequence>
<reference evidence="2 3" key="1">
    <citation type="journal article" date="2010" name="ISME J.">
        <title>Fine-scale evolution: genomic, phenotypic and ecological differentiation in two coexisting Salinibacter ruber strains.</title>
        <authorList>
            <person name="Pena A."/>
            <person name="Teeling H."/>
            <person name="Huerta-Cepas J."/>
            <person name="Santos F."/>
            <person name="Yarza P."/>
            <person name="Brito-Echeverria J."/>
            <person name="Lucio M."/>
            <person name="Schmitt-Kopplin P."/>
            <person name="Meseguer I."/>
            <person name="Schenowitz C."/>
            <person name="Dossat C."/>
            <person name="Barbe V."/>
            <person name="Dopazo J."/>
            <person name="Rossello-Mora R."/>
            <person name="Schuler M."/>
            <person name="Glockner F.O."/>
            <person name="Amann R."/>
            <person name="Gabaldon T."/>
            <person name="Anton J."/>
        </authorList>
    </citation>
    <scope>NUCLEOTIDE SEQUENCE [LARGE SCALE GENOMIC DNA]</scope>
    <source>
        <strain evidence="2 3">M8</strain>
    </source>
</reference>
<evidence type="ECO:0000259" key="1">
    <source>
        <dbReference type="Pfam" id="PF13358"/>
    </source>
</evidence>
<protein>
    <submittedName>
        <fullName evidence="2">Transposase</fullName>
    </submittedName>
</protein>
<dbReference type="PATRIC" id="fig|761659.10.peg.752"/>
<accession>D5H6D9</accession>
<dbReference type="EMBL" id="FP565814">
    <property type="protein sequence ID" value="CBH23594.1"/>
    <property type="molecule type" value="Genomic_DNA"/>
</dbReference>
<dbReference type="KEGG" id="srm:SRM_00673"/>
<gene>
    <name evidence="2" type="ordered locus">SRM_00673</name>
</gene>
<feature type="domain" description="Tc1-like transposase DDE" evidence="1">
    <location>
        <begin position="30"/>
        <end position="178"/>
    </location>
</feature>
<proteinExistence type="predicted"/>
<dbReference type="NCBIfam" id="NF033545">
    <property type="entry name" value="transpos_IS630"/>
    <property type="match status" value="1"/>
</dbReference>
<dbReference type="Proteomes" id="UP000000933">
    <property type="component" value="Chromosome"/>
</dbReference>
<evidence type="ECO:0000313" key="3">
    <source>
        <dbReference type="Proteomes" id="UP000000933"/>
    </source>
</evidence>
<dbReference type="HOGENOM" id="CLU_041125_1_0_10"/>